<reference evidence="7" key="1">
    <citation type="submission" date="2022-07" db="EMBL/GenBank/DDBJ databases">
        <title>Fungi with potential for degradation of polypropylene.</title>
        <authorList>
            <person name="Gostincar C."/>
        </authorList>
    </citation>
    <scope>NUCLEOTIDE SEQUENCE</scope>
    <source>
        <strain evidence="7">EXF-13308</strain>
    </source>
</reference>
<dbReference type="PANTHER" id="PTHR47966:SF65">
    <property type="entry name" value="ASPARTIC-TYPE ENDOPEPTIDASE"/>
    <property type="match status" value="1"/>
</dbReference>
<dbReference type="PANTHER" id="PTHR47966">
    <property type="entry name" value="BETA-SITE APP-CLEAVING ENZYME, ISOFORM A-RELATED"/>
    <property type="match status" value="1"/>
</dbReference>
<proteinExistence type="inferred from homology"/>
<feature type="domain" description="Peptidase A1" evidence="6">
    <location>
        <begin position="55"/>
        <end position="377"/>
    </location>
</feature>
<feature type="active site" evidence="2">
    <location>
        <position position="73"/>
    </location>
</feature>
<dbReference type="Pfam" id="PF00026">
    <property type="entry name" value="Asp"/>
    <property type="match status" value="1"/>
</dbReference>
<dbReference type="Gene3D" id="2.40.70.10">
    <property type="entry name" value="Acid Proteases"/>
    <property type="match status" value="2"/>
</dbReference>
<keyword evidence="3" id="KW-1015">Disulfide bond</keyword>
<evidence type="ECO:0000313" key="7">
    <source>
        <dbReference type="EMBL" id="KAJ9143794.1"/>
    </source>
</evidence>
<dbReference type="AlphaFoldDB" id="A0AA38RPQ1"/>
<dbReference type="EMBL" id="JANBVO010000018">
    <property type="protein sequence ID" value="KAJ9143794.1"/>
    <property type="molecule type" value="Genomic_DNA"/>
</dbReference>
<name>A0AA38RPQ1_9PEZI</name>
<feature type="compositionally biased region" description="Low complexity" evidence="4">
    <location>
        <begin position="407"/>
        <end position="430"/>
    </location>
</feature>
<evidence type="ECO:0000256" key="1">
    <source>
        <dbReference type="ARBA" id="ARBA00007447"/>
    </source>
</evidence>
<dbReference type="GO" id="GO:0006508">
    <property type="term" value="P:proteolysis"/>
    <property type="evidence" value="ECO:0007669"/>
    <property type="project" value="InterPro"/>
</dbReference>
<dbReference type="InterPro" id="IPR001461">
    <property type="entry name" value="Aspartic_peptidase_A1"/>
</dbReference>
<sequence length="467" mass="48250">MARISKQAGLVLGLVSGALAQGFIRAPVTAQKKPASKLARKDAVEVAAANEEIMYSMELQLGTPGQTVVVQIDTGSAELWVDPQCATAAESQQALCQNYGYYDPDSSSSAQGPADETGGVAYGDGSNATFAYFQDTVTLGGASFSQIFGVAIESYDIYAGLIGLGPDLDYGFEQDMPYSLPLNSMASQGVISSRAFSLDLRGYEESEGAVIFGGLDKGRFYGELQKIPIMMSTEGKFRLTVEMTSAGQTLPDGSEATYNFTDGIVLLDSGATSSLLHESLVVDILNDMGASQTDAGNFVAPCSLRDGSGSVDFEFSGKWVQVPYATFIRDLQLESDDSYCYVGIGVRDDTEQQILGDSFLRAAYVVFDWDNTEVHIGQAADCGSDIVAIGSGAGAVPAVTGCDESTKPSATSSGTASKTSAASSSTSTGRPGLGQSGGGNGTSGAARAVTGASAVAALVIALAFATL</sequence>
<evidence type="ECO:0000256" key="2">
    <source>
        <dbReference type="PIRSR" id="PIRSR601461-1"/>
    </source>
</evidence>
<dbReference type="Proteomes" id="UP001174694">
    <property type="component" value="Unassembled WGS sequence"/>
</dbReference>
<evidence type="ECO:0000259" key="6">
    <source>
        <dbReference type="PROSITE" id="PS51767"/>
    </source>
</evidence>
<comment type="caution">
    <text evidence="7">The sequence shown here is derived from an EMBL/GenBank/DDBJ whole genome shotgun (WGS) entry which is preliminary data.</text>
</comment>
<keyword evidence="8" id="KW-1185">Reference proteome</keyword>
<organism evidence="7 8">
    <name type="scientific">Pleurostoma richardsiae</name>
    <dbReference type="NCBI Taxonomy" id="41990"/>
    <lineage>
        <taxon>Eukaryota</taxon>
        <taxon>Fungi</taxon>
        <taxon>Dikarya</taxon>
        <taxon>Ascomycota</taxon>
        <taxon>Pezizomycotina</taxon>
        <taxon>Sordariomycetes</taxon>
        <taxon>Sordariomycetidae</taxon>
        <taxon>Calosphaeriales</taxon>
        <taxon>Pleurostomataceae</taxon>
        <taxon>Pleurostoma</taxon>
    </lineage>
</organism>
<evidence type="ECO:0000313" key="8">
    <source>
        <dbReference type="Proteomes" id="UP001174694"/>
    </source>
</evidence>
<keyword evidence="5" id="KW-0732">Signal</keyword>
<dbReference type="InterPro" id="IPR033121">
    <property type="entry name" value="PEPTIDASE_A1"/>
</dbReference>
<dbReference type="GO" id="GO:0004190">
    <property type="term" value="F:aspartic-type endopeptidase activity"/>
    <property type="evidence" value="ECO:0007669"/>
    <property type="project" value="InterPro"/>
</dbReference>
<protein>
    <submittedName>
        <fullName evidence="7">Secreted aspartic proteinase</fullName>
    </submittedName>
</protein>
<evidence type="ECO:0000256" key="3">
    <source>
        <dbReference type="PIRSR" id="PIRSR601461-2"/>
    </source>
</evidence>
<dbReference type="PRINTS" id="PR00792">
    <property type="entry name" value="PEPSIN"/>
</dbReference>
<feature type="signal peptide" evidence="5">
    <location>
        <begin position="1"/>
        <end position="20"/>
    </location>
</feature>
<feature type="disulfide bond" evidence="3">
    <location>
        <begin position="302"/>
        <end position="340"/>
    </location>
</feature>
<accession>A0AA38RPQ1</accession>
<feature type="compositionally biased region" description="Gly residues" evidence="4">
    <location>
        <begin position="431"/>
        <end position="442"/>
    </location>
</feature>
<feature type="chain" id="PRO_5041371008" evidence="5">
    <location>
        <begin position="21"/>
        <end position="467"/>
    </location>
</feature>
<evidence type="ECO:0000256" key="5">
    <source>
        <dbReference type="SAM" id="SignalP"/>
    </source>
</evidence>
<feature type="region of interest" description="Disordered" evidence="4">
    <location>
        <begin position="400"/>
        <end position="444"/>
    </location>
</feature>
<feature type="active site" evidence="2">
    <location>
        <position position="268"/>
    </location>
</feature>
<evidence type="ECO:0000256" key="4">
    <source>
        <dbReference type="SAM" id="MobiDB-lite"/>
    </source>
</evidence>
<dbReference type="SUPFAM" id="SSF50630">
    <property type="entry name" value="Acid proteases"/>
    <property type="match status" value="1"/>
</dbReference>
<dbReference type="InterPro" id="IPR021109">
    <property type="entry name" value="Peptidase_aspartic_dom_sf"/>
</dbReference>
<comment type="similarity">
    <text evidence="1">Belongs to the peptidase A1 family.</text>
</comment>
<dbReference type="PROSITE" id="PS51767">
    <property type="entry name" value="PEPTIDASE_A1"/>
    <property type="match status" value="1"/>
</dbReference>
<gene>
    <name evidence="7" type="ORF">NKR23_g6453</name>
</gene>